<evidence type="ECO:0000313" key="1">
    <source>
        <dbReference type="EMBL" id="CRL06800.1"/>
    </source>
</evidence>
<dbReference type="Proteomes" id="UP000183832">
    <property type="component" value="Unassembled WGS sequence"/>
</dbReference>
<dbReference type="AlphaFoldDB" id="A0A1J1J352"/>
<sequence>MRIGIGVLVLYSVIYTAKSLYVEKSREIFNDAQLQDLSDVINQTIENEKKEVKEVPRISSIFNLNKLNLLPIRQYVESSEDDLHNEIERSDVIEIEVPVIGNEYIRDYQMNEDENKSEASDEVNSFDIITTSIVEDHSTHLKTEPANDISTFSNNFQTIQTDETTPKKVIEIATQAYDEAPTLTITSGVTTKQSEESNVEDIQSAESKLLEHIEEWKATESYDNDFPIVEKIFTLESRSKPKFPFNVKILVNNDDYQKSCKSKTSCNQVSYKRPSQLDQHFYSDYSDEDLLFQTDYDHRFELLNEKQRNVRRADDPLDFITPAPRFPTLPGFKKPNFIERLESESDLERAERVNKDLDNLMRFVSVWAQVDKFISDRARSALRRFTYVTGDDYYDMPIGSKKRSSLPSLDEPFT</sequence>
<evidence type="ECO:0000313" key="2">
    <source>
        <dbReference type="Proteomes" id="UP000183832"/>
    </source>
</evidence>
<proteinExistence type="predicted"/>
<dbReference type="EMBL" id="CVRI01000067">
    <property type="protein sequence ID" value="CRL06800.1"/>
    <property type="molecule type" value="Genomic_DNA"/>
</dbReference>
<keyword evidence="2" id="KW-1185">Reference proteome</keyword>
<dbReference type="OrthoDB" id="6621861at2759"/>
<dbReference type="STRING" id="568069.A0A1J1J352"/>
<reference evidence="1 2" key="1">
    <citation type="submission" date="2015-04" db="EMBL/GenBank/DDBJ databases">
        <authorList>
            <person name="Syromyatnikov M.Y."/>
            <person name="Popov V.N."/>
        </authorList>
    </citation>
    <scope>NUCLEOTIDE SEQUENCE [LARGE SCALE GENOMIC DNA]</scope>
</reference>
<organism evidence="1 2">
    <name type="scientific">Clunio marinus</name>
    <dbReference type="NCBI Taxonomy" id="568069"/>
    <lineage>
        <taxon>Eukaryota</taxon>
        <taxon>Metazoa</taxon>
        <taxon>Ecdysozoa</taxon>
        <taxon>Arthropoda</taxon>
        <taxon>Hexapoda</taxon>
        <taxon>Insecta</taxon>
        <taxon>Pterygota</taxon>
        <taxon>Neoptera</taxon>
        <taxon>Endopterygota</taxon>
        <taxon>Diptera</taxon>
        <taxon>Nematocera</taxon>
        <taxon>Chironomoidea</taxon>
        <taxon>Chironomidae</taxon>
        <taxon>Clunio</taxon>
    </lineage>
</organism>
<gene>
    <name evidence="1" type="ORF">CLUMA_CG019531</name>
</gene>
<protein>
    <submittedName>
        <fullName evidence="1">CLUMA_CG019531, isoform A</fullName>
    </submittedName>
</protein>
<accession>A0A1J1J352</accession>
<name>A0A1J1J352_9DIPT</name>